<dbReference type="Gene3D" id="3.10.129.10">
    <property type="entry name" value="Hotdog Thioesterase"/>
    <property type="match status" value="1"/>
</dbReference>
<dbReference type="Proteomes" id="UP000885806">
    <property type="component" value="Unassembled WGS sequence"/>
</dbReference>
<dbReference type="SUPFAM" id="SSF54637">
    <property type="entry name" value="Thioesterase/thiol ester dehydrase-isomerase"/>
    <property type="match status" value="1"/>
</dbReference>
<accession>A0A7V5NWK9</accession>
<dbReference type="InterPro" id="IPR006683">
    <property type="entry name" value="Thioestr_dom"/>
</dbReference>
<dbReference type="NCBIfam" id="TIGR02286">
    <property type="entry name" value="PaaD"/>
    <property type="match status" value="1"/>
</dbReference>
<dbReference type="EMBL" id="DROP01000106">
    <property type="protein sequence ID" value="HHI88617.1"/>
    <property type="molecule type" value="Genomic_DNA"/>
</dbReference>
<feature type="domain" description="Thioesterase" evidence="3">
    <location>
        <begin position="55"/>
        <end position="127"/>
    </location>
</feature>
<reference evidence="4" key="1">
    <citation type="journal article" date="2020" name="mSystems">
        <title>Genome- and Community-Level Interaction Insights into Carbon Utilization and Element Cycling Functions of Hydrothermarchaeota in Hydrothermal Sediment.</title>
        <authorList>
            <person name="Zhou Z."/>
            <person name="Liu Y."/>
            <person name="Xu W."/>
            <person name="Pan J."/>
            <person name="Luo Z.H."/>
            <person name="Li M."/>
        </authorList>
    </citation>
    <scope>NUCLEOTIDE SEQUENCE [LARGE SCALE GENOMIC DNA]</scope>
    <source>
        <strain evidence="4">HyVt-538</strain>
    </source>
</reference>
<name>A0A7V5NWK9_9PROT</name>
<evidence type="ECO:0000313" key="4">
    <source>
        <dbReference type="EMBL" id="HHI88617.1"/>
    </source>
</evidence>
<dbReference type="GO" id="GO:0016289">
    <property type="term" value="F:acyl-CoA hydrolase activity"/>
    <property type="evidence" value="ECO:0007669"/>
    <property type="project" value="TreeGrafter"/>
</dbReference>
<keyword evidence="2" id="KW-0378">Hydrolase</keyword>
<dbReference type="NCBIfam" id="TIGR00369">
    <property type="entry name" value="unchar_dom_1"/>
    <property type="match status" value="1"/>
</dbReference>
<comment type="caution">
    <text evidence="4">The sequence shown here is derived from an EMBL/GenBank/DDBJ whole genome shotgun (WGS) entry which is preliminary data.</text>
</comment>
<dbReference type="FunFam" id="3.10.129.10:FF:000022">
    <property type="entry name" value="Phenylacetic acid degradation protein"/>
    <property type="match status" value="1"/>
</dbReference>
<comment type="similarity">
    <text evidence="1">Belongs to the thioesterase PaaI family.</text>
</comment>
<dbReference type="InterPro" id="IPR003736">
    <property type="entry name" value="PAAI_dom"/>
</dbReference>
<dbReference type="Pfam" id="PF03061">
    <property type="entry name" value="4HBT"/>
    <property type="match status" value="1"/>
</dbReference>
<dbReference type="AlphaFoldDB" id="A0A7V5NWK9"/>
<dbReference type="InterPro" id="IPR029069">
    <property type="entry name" value="HotDog_dom_sf"/>
</dbReference>
<sequence length="144" mass="15548">MEKQKARNLARRAAETMLASDAASRGLGMLLEEIGSGWARVSMSVRKDMVNGHDIAHGGMVFALADTAFACACNSYNIVNVAQSCQINFLRPALLGDVLMAEAREISRGRRSGLYDVDVKNQNGQLIASFRGQSAALDKTLVED</sequence>
<dbReference type="InterPro" id="IPR011973">
    <property type="entry name" value="PaaD"/>
</dbReference>
<evidence type="ECO:0000256" key="2">
    <source>
        <dbReference type="ARBA" id="ARBA00022801"/>
    </source>
</evidence>
<dbReference type="PANTHER" id="PTHR42856">
    <property type="entry name" value="ACYL-COENZYME A THIOESTERASE PAAI"/>
    <property type="match status" value="1"/>
</dbReference>
<evidence type="ECO:0000259" key="3">
    <source>
        <dbReference type="Pfam" id="PF03061"/>
    </source>
</evidence>
<gene>
    <name evidence="4" type="primary">paaI</name>
    <name evidence="4" type="ORF">ENK01_01570</name>
</gene>
<dbReference type="InterPro" id="IPR052723">
    <property type="entry name" value="Acyl-CoA_thioesterase_PaaI"/>
</dbReference>
<dbReference type="PANTHER" id="PTHR42856:SF1">
    <property type="entry name" value="ACYL-COENZYME A THIOESTERASE PAAI"/>
    <property type="match status" value="1"/>
</dbReference>
<organism evidence="4">
    <name type="scientific">Hellea balneolensis</name>
    <dbReference type="NCBI Taxonomy" id="287478"/>
    <lineage>
        <taxon>Bacteria</taxon>
        <taxon>Pseudomonadati</taxon>
        <taxon>Pseudomonadota</taxon>
        <taxon>Alphaproteobacteria</taxon>
        <taxon>Maricaulales</taxon>
        <taxon>Robiginitomaculaceae</taxon>
        <taxon>Hellea</taxon>
    </lineage>
</organism>
<dbReference type="CDD" id="cd03443">
    <property type="entry name" value="PaaI_thioesterase"/>
    <property type="match status" value="1"/>
</dbReference>
<proteinExistence type="inferred from homology"/>
<evidence type="ECO:0000256" key="1">
    <source>
        <dbReference type="ARBA" id="ARBA00008324"/>
    </source>
</evidence>
<protein>
    <submittedName>
        <fullName evidence="4">Hydroxyphenylacetyl-CoA thioesterase PaaI</fullName>
    </submittedName>
</protein>